<protein>
    <recommendedName>
        <fullName evidence="4">Thioredoxin-like protein AAED1</fullName>
    </recommendedName>
</protein>
<dbReference type="PANTHER" id="PTHR28630:SF3">
    <property type="entry name" value="PEROXIREDOXIN-LIKE 2C"/>
    <property type="match status" value="1"/>
</dbReference>
<feature type="compositionally biased region" description="Polar residues" evidence="1">
    <location>
        <begin position="660"/>
        <end position="670"/>
    </location>
</feature>
<dbReference type="EMBL" id="JAYKXP010000054">
    <property type="protein sequence ID" value="KAK7035298.1"/>
    <property type="molecule type" value="Genomic_DNA"/>
</dbReference>
<dbReference type="InterPro" id="IPR032801">
    <property type="entry name" value="PXL2A/B/C"/>
</dbReference>
<reference evidence="2 3" key="1">
    <citation type="submission" date="2024-01" db="EMBL/GenBank/DDBJ databases">
        <title>A draft genome for a cacao thread blight-causing isolate of Paramarasmius palmivorus.</title>
        <authorList>
            <person name="Baruah I.K."/>
            <person name="Bukari Y."/>
            <person name="Amoako-Attah I."/>
            <person name="Meinhardt L.W."/>
            <person name="Bailey B.A."/>
            <person name="Cohen S.P."/>
        </authorList>
    </citation>
    <scope>NUCLEOTIDE SEQUENCE [LARGE SCALE GENOMIC DNA]</scope>
    <source>
        <strain evidence="2 3">GH-12</strain>
    </source>
</reference>
<dbReference type="Proteomes" id="UP001383192">
    <property type="component" value="Unassembled WGS sequence"/>
</dbReference>
<sequence length="670" mass="74974">MTLPRRPRTSPARISQFSTSTFVVPRKPVPQYDPSEFGDYYHHETDRVLVKTFSEDLYHASHQSLIESFQEDSDVRDVESVGSQIQEAPQPLHRRRALTIPNKDFATPPMSLRLPNSIQPLNLAGISGILSPITSAKADFPLPLNLAYTQFQKSFEHQSVSPYASDASSTHTTRGMITLLHEAQLRRKERGRSLSKASIATEHTVSSITESFLPSDLIDTSSPGFDTFNDLWQQEYDDDDERTVYLTNSTPRSMTCGNTQHADLCSGSISNSRPILTADSQHVSINSSKYPLGSETQNEYRTIQSQSKISILSVDKATPAVPDTSIIPSDIIDTSSISEQVDLERLWGYDDDEKTLYAAGPSCSRPISRGSAFSSEKNQKRASANLHVRFTDVPQEVDSPESSFSDNAPFEEYGIPTREQLRHAEQLCVISESGVRVPFGDLWKNQKTVVIFIRHFLCPLCQDYMFSISRNISADMLKDEGIQLVIIGNGCYELIKYYRKIFRSPFAIYTDPGREVYNAMGMTLETLEKGPRSSYIRHGAVGGFGMVLANAVKVNMPIWKNSGKIAQLGGEFILGPGPTCSFAHRMRYTRAHLPILDIVREAGVDMLTPLNMLMETTGNTFLGIPVAQEAQWMIKRKRELALIRDKRRARRGGGEKWCENPSNPSTESHL</sequence>
<dbReference type="AlphaFoldDB" id="A0AAW0CAB2"/>
<dbReference type="PANTHER" id="PTHR28630">
    <property type="match status" value="1"/>
</dbReference>
<feature type="region of interest" description="Disordered" evidence="1">
    <location>
        <begin position="651"/>
        <end position="670"/>
    </location>
</feature>
<dbReference type="CDD" id="cd02970">
    <property type="entry name" value="PRX_like2"/>
    <property type="match status" value="1"/>
</dbReference>
<organism evidence="2 3">
    <name type="scientific">Paramarasmius palmivorus</name>
    <dbReference type="NCBI Taxonomy" id="297713"/>
    <lineage>
        <taxon>Eukaryota</taxon>
        <taxon>Fungi</taxon>
        <taxon>Dikarya</taxon>
        <taxon>Basidiomycota</taxon>
        <taxon>Agaricomycotina</taxon>
        <taxon>Agaricomycetes</taxon>
        <taxon>Agaricomycetidae</taxon>
        <taxon>Agaricales</taxon>
        <taxon>Marasmiineae</taxon>
        <taxon>Marasmiaceae</taxon>
        <taxon>Paramarasmius</taxon>
    </lineage>
</organism>
<comment type="caution">
    <text evidence="2">The sequence shown here is derived from an EMBL/GenBank/DDBJ whole genome shotgun (WGS) entry which is preliminary data.</text>
</comment>
<name>A0AAW0CAB2_9AGAR</name>
<evidence type="ECO:0008006" key="4">
    <source>
        <dbReference type="Google" id="ProtNLM"/>
    </source>
</evidence>
<dbReference type="InterPro" id="IPR036249">
    <property type="entry name" value="Thioredoxin-like_sf"/>
</dbReference>
<keyword evidence="3" id="KW-1185">Reference proteome</keyword>
<dbReference type="Gene3D" id="3.40.30.10">
    <property type="entry name" value="Glutaredoxin"/>
    <property type="match status" value="1"/>
</dbReference>
<evidence type="ECO:0000313" key="2">
    <source>
        <dbReference type="EMBL" id="KAK7035298.1"/>
    </source>
</evidence>
<proteinExistence type="predicted"/>
<dbReference type="SUPFAM" id="SSF52833">
    <property type="entry name" value="Thioredoxin-like"/>
    <property type="match status" value="1"/>
</dbReference>
<evidence type="ECO:0000256" key="1">
    <source>
        <dbReference type="SAM" id="MobiDB-lite"/>
    </source>
</evidence>
<evidence type="ECO:0000313" key="3">
    <source>
        <dbReference type="Proteomes" id="UP001383192"/>
    </source>
</evidence>
<gene>
    <name evidence="2" type="ORF">VNI00_012065</name>
</gene>
<dbReference type="Pfam" id="PF13911">
    <property type="entry name" value="AhpC-TSA_2"/>
    <property type="match status" value="1"/>
</dbReference>
<accession>A0AAW0CAB2</accession>